<gene>
    <name evidence="2" type="ORF">IAD15_07845</name>
</gene>
<protein>
    <submittedName>
        <fullName evidence="2">Uncharacterized protein</fullName>
    </submittedName>
</protein>
<proteinExistence type="predicted"/>
<feature type="transmembrane region" description="Helical" evidence="1">
    <location>
        <begin position="7"/>
        <end position="28"/>
    </location>
</feature>
<feature type="transmembrane region" description="Helical" evidence="1">
    <location>
        <begin position="34"/>
        <end position="57"/>
    </location>
</feature>
<organism evidence="2 3">
    <name type="scientific">Candidatus Fimiplasma intestinipullorum</name>
    <dbReference type="NCBI Taxonomy" id="2840825"/>
    <lineage>
        <taxon>Bacteria</taxon>
        <taxon>Bacillati</taxon>
        <taxon>Bacillota</taxon>
        <taxon>Clostridia</taxon>
        <taxon>Eubacteriales</taxon>
        <taxon>Candidatus Fimiplasma</taxon>
    </lineage>
</organism>
<dbReference type="EMBL" id="DVMJ01000065">
    <property type="protein sequence ID" value="HIU13964.1"/>
    <property type="molecule type" value="Genomic_DNA"/>
</dbReference>
<keyword evidence="1" id="KW-0472">Membrane</keyword>
<evidence type="ECO:0000313" key="3">
    <source>
        <dbReference type="Proteomes" id="UP000824175"/>
    </source>
</evidence>
<name>A0A9D1HR38_9FIRM</name>
<keyword evidence="1" id="KW-0812">Transmembrane</keyword>
<feature type="transmembrane region" description="Helical" evidence="1">
    <location>
        <begin position="139"/>
        <end position="160"/>
    </location>
</feature>
<comment type="caution">
    <text evidence="2">The sequence shown here is derived from an EMBL/GenBank/DDBJ whole genome shotgun (WGS) entry which is preliminary data.</text>
</comment>
<accession>A0A9D1HR38</accession>
<keyword evidence="1" id="KW-1133">Transmembrane helix</keyword>
<evidence type="ECO:0000256" key="1">
    <source>
        <dbReference type="SAM" id="Phobius"/>
    </source>
</evidence>
<dbReference type="Proteomes" id="UP000824175">
    <property type="component" value="Unassembled WGS sequence"/>
</dbReference>
<reference evidence="2" key="1">
    <citation type="submission" date="2020-10" db="EMBL/GenBank/DDBJ databases">
        <authorList>
            <person name="Gilroy R."/>
        </authorList>
    </citation>
    <scope>NUCLEOTIDE SEQUENCE</scope>
    <source>
        <strain evidence="2">CHK195-11698</strain>
    </source>
</reference>
<evidence type="ECO:0000313" key="2">
    <source>
        <dbReference type="EMBL" id="HIU13964.1"/>
    </source>
</evidence>
<sequence>MAKQQAFSMFLIYLILVFGLALVQYILLHYESFIGTWLGNLFTFMVALTFLGGCVMLSLKARALPFPKWLLFFLCCFLYILLYMEIEALTTIFFVTLDKEMIEAINLSVYESQDVIYMLLSEIPSQWWRLVTLADVSHLLDVALTTIYDAAFLSAFFVFWKD</sequence>
<reference evidence="2" key="2">
    <citation type="journal article" date="2021" name="PeerJ">
        <title>Extensive microbial diversity within the chicken gut microbiome revealed by metagenomics and culture.</title>
        <authorList>
            <person name="Gilroy R."/>
            <person name="Ravi A."/>
            <person name="Getino M."/>
            <person name="Pursley I."/>
            <person name="Horton D.L."/>
            <person name="Alikhan N.F."/>
            <person name="Baker D."/>
            <person name="Gharbi K."/>
            <person name="Hall N."/>
            <person name="Watson M."/>
            <person name="Adriaenssens E.M."/>
            <person name="Foster-Nyarko E."/>
            <person name="Jarju S."/>
            <person name="Secka A."/>
            <person name="Antonio M."/>
            <person name="Oren A."/>
            <person name="Chaudhuri R.R."/>
            <person name="La Ragione R."/>
            <person name="Hildebrand F."/>
            <person name="Pallen M.J."/>
        </authorList>
    </citation>
    <scope>NUCLEOTIDE SEQUENCE</scope>
    <source>
        <strain evidence="2">CHK195-11698</strain>
    </source>
</reference>
<dbReference type="AlphaFoldDB" id="A0A9D1HR38"/>
<feature type="transmembrane region" description="Helical" evidence="1">
    <location>
        <begin position="69"/>
        <end position="95"/>
    </location>
</feature>